<feature type="transmembrane region" description="Helical" evidence="9">
    <location>
        <begin position="160"/>
        <end position="180"/>
    </location>
</feature>
<dbReference type="EMBL" id="JACHHB010000006">
    <property type="protein sequence ID" value="MBB5173387.1"/>
    <property type="molecule type" value="Genomic_DNA"/>
</dbReference>
<dbReference type="PANTHER" id="PTHR24221:SF590">
    <property type="entry name" value="COMPONENT LINKED WITH THE ASSEMBLY OF CYTOCHROME' TRANSPORT TRANSMEMBRANE ATP-BINDING PROTEIN ABC TRANSPORTER CYDD-RELATED"/>
    <property type="match status" value="1"/>
</dbReference>
<evidence type="ECO:0000313" key="12">
    <source>
        <dbReference type="EMBL" id="MBB5173387.1"/>
    </source>
</evidence>
<dbReference type="Pfam" id="PF00664">
    <property type="entry name" value="ABC_membrane"/>
    <property type="match status" value="1"/>
</dbReference>
<dbReference type="SMART" id="SM00382">
    <property type="entry name" value="AAA"/>
    <property type="match status" value="1"/>
</dbReference>
<evidence type="ECO:0000256" key="6">
    <source>
        <dbReference type="ARBA" id="ARBA00022840"/>
    </source>
</evidence>
<keyword evidence="2" id="KW-0813">Transport</keyword>
<dbReference type="GO" id="GO:0005886">
    <property type="term" value="C:plasma membrane"/>
    <property type="evidence" value="ECO:0007669"/>
    <property type="project" value="UniProtKB-SubCell"/>
</dbReference>
<feature type="domain" description="ABC transporter" evidence="10">
    <location>
        <begin position="335"/>
        <end position="569"/>
    </location>
</feature>
<evidence type="ECO:0000256" key="3">
    <source>
        <dbReference type="ARBA" id="ARBA00022475"/>
    </source>
</evidence>
<dbReference type="CDD" id="cd18584">
    <property type="entry name" value="ABC_6TM_AarD_CydD"/>
    <property type="match status" value="1"/>
</dbReference>
<dbReference type="GO" id="GO:0016887">
    <property type="term" value="F:ATP hydrolysis activity"/>
    <property type="evidence" value="ECO:0007669"/>
    <property type="project" value="InterPro"/>
</dbReference>
<keyword evidence="5" id="KW-0547">Nucleotide-binding</keyword>
<evidence type="ECO:0000259" key="10">
    <source>
        <dbReference type="PROSITE" id="PS50893"/>
    </source>
</evidence>
<dbReference type="InterPro" id="IPR003439">
    <property type="entry name" value="ABC_transporter-like_ATP-bd"/>
</dbReference>
<dbReference type="FunFam" id="3.40.50.300:FF:000221">
    <property type="entry name" value="Multidrug ABC transporter ATP-binding protein"/>
    <property type="match status" value="1"/>
</dbReference>
<dbReference type="InterPro" id="IPR003593">
    <property type="entry name" value="AAA+_ATPase"/>
</dbReference>
<dbReference type="Gene3D" id="1.20.1560.10">
    <property type="entry name" value="ABC transporter type 1, transmembrane domain"/>
    <property type="match status" value="1"/>
</dbReference>
<dbReference type="RefSeq" id="WP_343043342.1">
    <property type="nucleotide sequence ID" value="NZ_JACHHB010000006.1"/>
</dbReference>
<dbReference type="PROSITE" id="PS50929">
    <property type="entry name" value="ABC_TM1F"/>
    <property type="match status" value="1"/>
</dbReference>
<feature type="transmembrane region" description="Helical" evidence="9">
    <location>
        <begin position="137"/>
        <end position="154"/>
    </location>
</feature>
<evidence type="ECO:0000256" key="4">
    <source>
        <dbReference type="ARBA" id="ARBA00022692"/>
    </source>
</evidence>
<dbReference type="AlphaFoldDB" id="A0A840QPZ4"/>
<evidence type="ECO:0000259" key="11">
    <source>
        <dbReference type="PROSITE" id="PS50929"/>
    </source>
</evidence>
<evidence type="ECO:0000256" key="9">
    <source>
        <dbReference type="SAM" id="Phobius"/>
    </source>
</evidence>
<reference evidence="12 13" key="1">
    <citation type="submission" date="2020-08" db="EMBL/GenBank/DDBJ databases">
        <title>Genomic Encyclopedia of Type Strains, Phase IV (KMG-IV): sequencing the most valuable type-strain genomes for metagenomic binning, comparative biology and taxonomic classification.</title>
        <authorList>
            <person name="Goeker M."/>
        </authorList>
    </citation>
    <scope>NUCLEOTIDE SEQUENCE [LARGE SCALE GENOMIC DNA]</scope>
    <source>
        <strain evidence="12 13">DSM 24696</strain>
    </source>
</reference>
<dbReference type="InterPro" id="IPR039421">
    <property type="entry name" value="Type_1_exporter"/>
</dbReference>
<feature type="transmembrane region" description="Helical" evidence="9">
    <location>
        <begin position="238"/>
        <end position="259"/>
    </location>
</feature>
<dbReference type="InterPro" id="IPR011527">
    <property type="entry name" value="ABC1_TM_dom"/>
</dbReference>
<comment type="subcellular location">
    <subcellularLocation>
        <location evidence="1">Cell membrane</location>
        <topology evidence="1">Multi-pass membrane protein</topology>
    </subcellularLocation>
</comment>
<dbReference type="SUPFAM" id="SSF52540">
    <property type="entry name" value="P-loop containing nucleoside triphosphate hydrolases"/>
    <property type="match status" value="1"/>
</dbReference>
<feature type="transmembrane region" description="Helical" evidence="9">
    <location>
        <begin position="265"/>
        <end position="287"/>
    </location>
</feature>
<dbReference type="Proteomes" id="UP000551878">
    <property type="component" value="Unassembled WGS sequence"/>
</dbReference>
<keyword evidence="6 12" id="KW-0067">ATP-binding</keyword>
<dbReference type="Gene3D" id="3.40.50.300">
    <property type="entry name" value="P-loop containing nucleotide triphosphate hydrolases"/>
    <property type="match status" value="1"/>
</dbReference>
<dbReference type="GO" id="GO:0042883">
    <property type="term" value="P:cysteine transport"/>
    <property type="evidence" value="ECO:0007669"/>
    <property type="project" value="InterPro"/>
</dbReference>
<dbReference type="GO" id="GO:0140359">
    <property type="term" value="F:ABC-type transporter activity"/>
    <property type="evidence" value="ECO:0007669"/>
    <property type="project" value="InterPro"/>
</dbReference>
<evidence type="ECO:0000256" key="8">
    <source>
        <dbReference type="ARBA" id="ARBA00023136"/>
    </source>
</evidence>
<keyword evidence="13" id="KW-1185">Reference proteome</keyword>
<protein>
    <submittedName>
        <fullName evidence="12">ATP-binding cassette subfamily C protein CydD</fullName>
    </submittedName>
</protein>
<dbReference type="PROSITE" id="PS00211">
    <property type="entry name" value="ABC_TRANSPORTER_1"/>
    <property type="match status" value="1"/>
</dbReference>
<feature type="domain" description="ABC transmembrane type-1" evidence="11">
    <location>
        <begin position="18"/>
        <end position="301"/>
    </location>
</feature>
<evidence type="ECO:0000256" key="2">
    <source>
        <dbReference type="ARBA" id="ARBA00022448"/>
    </source>
</evidence>
<sequence>MLMKQLNEEAFAQKRRMFLLIFLSTISGIVIIGQAYAIASIVNRVFLQGEAVREVIPLFAVLLLVFLIRGFIQHIITRTGIKMASKVKRNYRERLLHQYVHDPLQASVQGQSGQKVSTLMDVVDEVDAYFSSYFPQVIQTVIVPLMILVVVFTQNVYSGLIMLITAPLIPVFMILIGSMSEKKAAKQMEKMTRFSGHFLDTLQGLTTLKIFGRGKRERQSIHEKSIAFRETTMDVLKIAFLSALMLEILATISTAMIAVEVGLRLVYGQLTFMTAFFVLLLAPELYLPLKNLGSTFHTGRSSMAAAKTIADEWTKREKVVEWGENNLTTTAPPSLEVENVSFSYRDDQPVLKTLDFKVPSGSKVAIVGRSGAGKSTLLNLLSGLLPLEDGEIRVEGQPLTSYRESAWFDQLSYISQHPYLFSGTFADNIRLGAPEASQQEVERAVKKAGLTDMVAALPDGYETDIGEAGRGLSGGEMQRIALARAFLKQPQMILFDEPTVGLDLKTERILQESIHELSKGATVFIVAHRLYTIKEADQIILLEEGSIEAHGTHEQLLATSPRYNEMVMARKGEQA</sequence>
<evidence type="ECO:0000256" key="1">
    <source>
        <dbReference type="ARBA" id="ARBA00004651"/>
    </source>
</evidence>
<dbReference type="InterPro" id="IPR014216">
    <property type="entry name" value="ABC_transptr_CydD"/>
</dbReference>
<dbReference type="PANTHER" id="PTHR24221">
    <property type="entry name" value="ATP-BINDING CASSETTE SUB-FAMILY B"/>
    <property type="match status" value="1"/>
</dbReference>
<dbReference type="InterPro" id="IPR027417">
    <property type="entry name" value="P-loop_NTPase"/>
</dbReference>
<gene>
    <name evidence="12" type="ORF">HNQ41_001574</name>
</gene>
<dbReference type="InterPro" id="IPR036640">
    <property type="entry name" value="ABC1_TM_sf"/>
</dbReference>
<dbReference type="NCBIfam" id="TIGR02857">
    <property type="entry name" value="CydD"/>
    <property type="match status" value="1"/>
</dbReference>
<accession>A0A840QPZ4</accession>
<dbReference type="Pfam" id="PF00005">
    <property type="entry name" value="ABC_tran"/>
    <property type="match status" value="1"/>
</dbReference>
<comment type="caution">
    <text evidence="12">The sequence shown here is derived from an EMBL/GenBank/DDBJ whole genome shotgun (WGS) entry which is preliminary data.</text>
</comment>
<keyword evidence="7 9" id="KW-1133">Transmembrane helix</keyword>
<evidence type="ECO:0000313" key="13">
    <source>
        <dbReference type="Proteomes" id="UP000551878"/>
    </source>
</evidence>
<dbReference type="GO" id="GO:0005524">
    <property type="term" value="F:ATP binding"/>
    <property type="evidence" value="ECO:0007669"/>
    <property type="project" value="UniProtKB-KW"/>
</dbReference>
<dbReference type="InterPro" id="IPR017871">
    <property type="entry name" value="ABC_transporter-like_CS"/>
</dbReference>
<feature type="transmembrane region" description="Helical" evidence="9">
    <location>
        <begin position="55"/>
        <end position="76"/>
    </location>
</feature>
<name>A0A840QPZ4_9BACI</name>
<dbReference type="PROSITE" id="PS50893">
    <property type="entry name" value="ABC_TRANSPORTER_2"/>
    <property type="match status" value="1"/>
</dbReference>
<evidence type="ECO:0000256" key="7">
    <source>
        <dbReference type="ARBA" id="ARBA00022989"/>
    </source>
</evidence>
<keyword evidence="8 9" id="KW-0472">Membrane</keyword>
<keyword evidence="3" id="KW-1003">Cell membrane</keyword>
<keyword evidence="4 9" id="KW-0812">Transmembrane</keyword>
<feature type="transmembrane region" description="Helical" evidence="9">
    <location>
        <begin position="20"/>
        <end position="43"/>
    </location>
</feature>
<organism evidence="12 13">
    <name type="scientific">Texcoconibacillus texcoconensis</name>
    <dbReference type="NCBI Taxonomy" id="1095777"/>
    <lineage>
        <taxon>Bacteria</taxon>
        <taxon>Bacillati</taxon>
        <taxon>Bacillota</taxon>
        <taxon>Bacilli</taxon>
        <taxon>Bacillales</taxon>
        <taxon>Bacillaceae</taxon>
        <taxon>Texcoconibacillus</taxon>
    </lineage>
</organism>
<evidence type="ECO:0000256" key="5">
    <source>
        <dbReference type="ARBA" id="ARBA00022741"/>
    </source>
</evidence>
<proteinExistence type="predicted"/>
<dbReference type="SUPFAM" id="SSF90123">
    <property type="entry name" value="ABC transporter transmembrane region"/>
    <property type="match status" value="1"/>
</dbReference>